<dbReference type="InterPro" id="IPR048126">
    <property type="entry name" value="Toxin_VasX"/>
</dbReference>
<keyword evidence="5" id="KW-1185">Reference proteome</keyword>
<evidence type="ECO:0000256" key="2">
    <source>
        <dbReference type="SAM" id="Phobius"/>
    </source>
</evidence>
<dbReference type="OrthoDB" id="8664525at2"/>
<feature type="domain" description="Toxin VasX N-terminal region" evidence="3">
    <location>
        <begin position="13"/>
        <end position="167"/>
    </location>
</feature>
<dbReference type="Proteomes" id="UP000216913">
    <property type="component" value="Unassembled WGS sequence"/>
</dbReference>
<feature type="region of interest" description="Disordered" evidence="1">
    <location>
        <begin position="927"/>
        <end position="950"/>
    </location>
</feature>
<organism evidence="4 5">
    <name type="scientific">Bordetella genomosp. 5</name>
    <dbReference type="NCBI Taxonomy" id="1395608"/>
    <lineage>
        <taxon>Bacteria</taxon>
        <taxon>Pseudomonadati</taxon>
        <taxon>Pseudomonadota</taxon>
        <taxon>Betaproteobacteria</taxon>
        <taxon>Burkholderiales</taxon>
        <taxon>Alcaligenaceae</taxon>
        <taxon>Bordetella</taxon>
    </lineage>
</organism>
<keyword evidence="2" id="KW-0812">Transmembrane</keyword>
<feature type="transmembrane region" description="Helical" evidence="2">
    <location>
        <begin position="708"/>
        <end position="727"/>
    </location>
</feature>
<sequence length="1057" mass="114927">MSNEYENLPCKGKFCGRPGLPILPMRVSYVPEGRNDLPDGVYMSPELYHKTMRGGAYMLRAITAGYVFVWDPRRTYGWRAFAATAGGQFKEVEVDDAARPSEEPTFTCTREGHGLEAALINIARPERANRPVWVGYSRVWWTEDIRKELARDKAWREKVMVAVDAKAVHGGGHPDRETGCRVNEDGKQLQDHSIEFRDAATARKLFENTLTPGAMGFGGRAAEMAAKMHALSPKGGIMLALPDPVGILADISTWRNKNMAELAAYHLDPERMWDVSSAELIDGVRKQTRPGTDEYRRMSDRLDLSRVTDVLTKNKAEIEKFRQPIEGAADDWGWWFGRDRFWLALDTYSPVDSQTGARLEEDFALSVDGAGAVTVEHGAIDAVLKEENVYGKYRAMWRALANNDDKLLEFLKKEVTTKFVLDRANDIRNFCSSFKQWMQDRRGSGAAAAATATVRPTTAIVGRFVSTQLLRYTTTATRPLNGRIYTRVAATMAYRLDIVLSVQTHSTTVPRFISEMHQITFGTLNYSISIAPPTEGYFASNPMTASWMGSHIETTSEVQFTYLVPEQIAARPGPAAAPSSSPAGASPPGGPLVHRPPGTALPGSLPVPSVHTPSPLGGLVRWAKSLDGASSAAGGVLTLLALNSSVNDLNKSLEKKDNTEQRKAIFGIVSGVLGVGALVSEVIAGGVGARVTQNSLLTMNLRLSMRLAALRTAGAAFAAAATLTDGVNSALDAIDQYDVKNYEAGNAYLASSFFLTLSGLSGVAAAVIGVGGALTAAGVVAGSGAAGTLVALTQAGTVLLGIPVWGWIVIGLAALAIGLYFKFWGDSAKETDLEIWYTRSRFRSAKYQEADEDRPVFESREHEIESFNMAVFGVKANLEWRGFMQGEFVGRDRVVLELVLPGYGKGSDYAYSLKFTGPGRSEVVASRASRLSQDPDLQPRPPSQQTVSAAPARDGVLDKIDDYVRGMGEKPGWARGWQWLREDRSAPVEFVTEPFDPAVDFTENEGYAVLKAELLVDDDVFNGAVLKVEYWPDAERMPEVVSVPTGGGGANFITAKD</sequence>
<dbReference type="Pfam" id="PF20249">
    <property type="entry name" value="VasX_N"/>
    <property type="match status" value="1"/>
</dbReference>
<evidence type="ECO:0000259" key="3">
    <source>
        <dbReference type="Pfam" id="PF20249"/>
    </source>
</evidence>
<feature type="region of interest" description="Disordered" evidence="1">
    <location>
        <begin position="571"/>
        <end position="608"/>
    </location>
</feature>
<feature type="transmembrane region" description="Helical" evidence="2">
    <location>
        <begin position="798"/>
        <end position="821"/>
    </location>
</feature>
<dbReference type="AlphaFoldDB" id="A0A261THB3"/>
<feature type="transmembrane region" description="Helical" evidence="2">
    <location>
        <begin position="774"/>
        <end position="792"/>
    </location>
</feature>
<evidence type="ECO:0000313" key="4">
    <source>
        <dbReference type="EMBL" id="OZI49036.1"/>
    </source>
</evidence>
<name>A0A261THB3_9BORD</name>
<proteinExistence type="predicted"/>
<evidence type="ECO:0000256" key="1">
    <source>
        <dbReference type="SAM" id="MobiDB-lite"/>
    </source>
</evidence>
<comment type="caution">
    <text evidence="4">The sequence shown here is derived from an EMBL/GenBank/DDBJ whole genome shotgun (WGS) entry which is preliminary data.</text>
</comment>
<keyword evidence="2" id="KW-0472">Membrane</keyword>
<dbReference type="CDD" id="cd20707">
    <property type="entry name" value="MIX_III"/>
    <property type="match status" value="1"/>
</dbReference>
<evidence type="ECO:0000313" key="5">
    <source>
        <dbReference type="Proteomes" id="UP000216913"/>
    </source>
</evidence>
<reference evidence="4 5" key="1">
    <citation type="submission" date="2017-05" db="EMBL/GenBank/DDBJ databases">
        <title>Complete and WGS of Bordetella genogroups.</title>
        <authorList>
            <person name="Spilker T."/>
            <person name="LiPuma J."/>
        </authorList>
    </citation>
    <scope>NUCLEOTIDE SEQUENCE [LARGE SCALE GENOMIC DNA]</scope>
    <source>
        <strain evidence="4 5">AU10456</strain>
    </source>
</reference>
<dbReference type="EMBL" id="NEVP01000009">
    <property type="protein sequence ID" value="OZI49036.1"/>
    <property type="molecule type" value="Genomic_DNA"/>
</dbReference>
<accession>A0A261THB3</accession>
<gene>
    <name evidence="4" type="ORF">CAL25_15550</name>
</gene>
<protein>
    <recommendedName>
        <fullName evidence="3">Toxin VasX N-terminal region domain-containing protein</fullName>
    </recommendedName>
</protein>
<dbReference type="RefSeq" id="WP_094801492.1">
    <property type="nucleotide sequence ID" value="NZ_NEVN01000010.1"/>
</dbReference>
<dbReference type="NCBIfam" id="NF041559">
    <property type="entry name" value="BTH_I2691_fam"/>
    <property type="match status" value="1"/>
</dbReference>
<keyword evidence="2" id="KW-1133">Transmembrane helix</keyword>
<feature type="compositionally biased region" description="Low complexity" evidence="1">
    <location>
        <begin position="571"/>
        <end position="586"/>
    </location>
</feature>
<feature type="transmembrane region" description="Helical" evidence="2">
    <location>
        <begin position="664"/>
        <end position="687"/>
    </location>
</feature>
<dbReference type="InterPro" id="IPR046864">
    <property type="entry name" value="VasX_N"/>
</dbReference>